<proteinExistence type="predicted"/>
<reference evidence="4 5" key="1">
    <citation type="journal article" date="2024" name="Science">
        <title>Giant polyketide synthase enzymes in the biosynthesis of giant marine polyether toxins.</title>
        <authorList>
            <person name="Fallon T.R."/>
            <person name="Shende V.V."/>
            <person name="Wierzbicki I.H."/>
            <person name="Pendleton A.L."/>
            <person name="Watervoot N.F."/>
            <person name="Auber R.P."/>
            <person name="Gonzalez D.J."/>
            <person name="Wisecaver J.H."/>
            <person name="Moore B.S."/>
        </authorList>
    </citation>
    <scope>NUCLEOTIDE SEQUENCE [LARGE SCALE GENOMIC DNA]</scope>
    <source>
        <strain evidence="4 5">12B1</strain>
    </source>
</reference>
<organism evidence="4 5">
    <name type="scientific">Prymnesium parvum</name>
    <name type="common">Toxic golden alga</name>
    <dbReference type="NCBI Taxonomy" id="97485"/>
    <lineage>
        <taxon>Eukaryota</taxon>
        <taxon>Haptista</taxon>
        <taxon>Haptophyta</taxon>
        <taxon>Prymnesiophyceae</taxon>
        <taxon>Prymnesiales</taxon>
        <taxon>Prymnesiaceae</taxon>
        <taxon>Prymnesium</taxon>
    </lineage>
</organism>
<keyword evidence="3" id="KW-0732">Signal</keyword>
<protein>
    <submittedName>
        <fullName evidence="4">Uncharacterized protein</fullName>
    </submittedName>
</protein>
<feature type="transmembrane region" description="Helical" evidence="2">
    <location>
        <begin position="136"/>
        <end position="156"/>
    </location>
</feature>
<dbReference type="EMBL" id="JBGBPQ010000001">
    <property type="protein sequence ID" value="KAL1529617.1"/>
    <property type="molecule type" value="Genomic_DNA"/>
</dbReference>
<keyword evidence="2" id="KW-1133">Transmembrane helix</keyword>
<feature type="signal peptide" evidence="3">
    <location>
        <begin position="1"/>
        <end position="17"/>
    </location>
</feature>
<evidence type="ECO:0000313" key="5">
    <source>
        <dbReference type="Proteomes" id="UP001515480"/>
    </source>
</evidence>
<evidence type="ECO:0000256" key="2">
    <source>
        <dbReference type="SAM" id="Phobius"/>
    </source>
</evidence>
<dbReference type="AlphaFoldDB" id="A0AB34K8F9"/>
<keyword evidence="5" id="KW-1185">Reference proteome</keyword>
<accession>A0AB34K8F9</accession>
<feature type="region of interest" description="Disordered" evidence="1">
    <location>
        <begin position="40"/>
        <end position="62"/>
    </location>
</feature>
<feature type="compositionally biased region" description="Basic and acidic residues" evidence="1">
    <location>
        <begin position="45"/>
        <end position="57"/>
    </location>
</feature>
<evidence type="ECO:0000256" key="1">
    <source>
        <dbReference type="SAM" id="MobiDB-lite"/>
    </source>
</evidence>
<feature type="chain" id="PRO_5044266353" evidence="3">
    <location>
        <begin position="18"/>
        <end position="182"/>
    </location>
</feature>
<dbReference type="Proteomes" id="UP001515480">
    <property type="component" value="Unassembled WGS sequence"/>
</dbReference>
<keyword evidence="2" id="KW-0812">Transmembrane</keyword>
<name>A0AB34K8F9_PRYPA</name>
<evidence type="ECO:0000256" key="3">
    <source>
        <dbReference type="SAM" id="SignalP"/>
    </source>
</evidence>
<keyword evidence="2" id="KW-0472">Membrane</keyword>
<evidence type="ECO:0000313" key="4">
    <source>
        <dbReference type="EMBL" id="KAL1529617.1"/>
    </source>
</evidence>
<gene>
    <name evidence="4" type="ORF">AB1Y20_000559</name>
</gene>
<sequence>MRMLVFVCSALIGRTNAVALTHGAPSLRFASRCSSRGVMLQDDEPTVREEPSVRDGGSEAGPPAAVDLSTLDFEQRLEVLASRIPETAAAQVVDDNVFPEGSPETNFWSPKFWSLCSQDLQEIVWPSSKQVFQTLFISQIAFVVIIALTLVFDAMVESGVKTLLLGEPFSLTVDKIMKLDPK</sequence>
<comment type="caution">
    <text evidence="4">The sequence shown here is derived from an EMBL/GenBank/DDBJ whole genome shotgun (WGS) entry which is preliminary data.</text>
</comment>